<dbReference type="AlphaFoldDB" id="I0YP39"/>
<dbReference type="eggNOG" id="ENOG502SNHC">
    <property type="taxonomic scope" value="Eukaryota"/>
</dbReference>
<dbReference type="EMBL" id="AGSI01000016">
    <property type="protein sequence ID" value="EIE20158.1"/>
    <property type="molecule type" value="Genomic_DNA"/>
</dbReference>
<organism evidence="1 2">
    <name type="scientific">Coccomyxa subellipsoidea (strain C-169)</name>
    <name type="common">Green microalga</name>
    <dbReference type="NCBI Taxonomy" id="574566"/>
    <lineage>
        <taxon>Eukaryota</taxon>
        <taxon>Viridiplantae</taxon>
        <taxon>Chlorophyta</taxon>
        <taxon>core chlorophytes</taxon>
        <taxon>Trebouxiophyceae</taxon>
        <taxon>Trebouxiophyceae incertae sedis</taxon>
        <taxon>Coccomyxaceae</taxon>
        <taxon>Coccomyxa</taxon>
        <taxon>Coccomyxa subellipsoidea</taxon>
    </lineage>
</organism>
<dbReference type="Proteomes" id="UP000007264">
    <property type="component" value="Unassembled WGS sequence"/>
</dbReference>
<dbReference type="STRING" id="574566.I0YP39"/>
<dbReference type="GeneID" id="17038134"/>
<dbReference type="SUPFAM" id="SSF53335">
    <property type="entry name" value="S-adenosyl-L-methionine-dependent methyltransferases"/>
    <property type="match status" value="1"/>
</dbReference>
<name>I0YP39_COCSC</name>
<dbReference type="RefSeq" id="XP_005644702.1">
    <property type="nucleotide sequence ID" value="XM_005644645.1"/>
</dbReference>
<gene>
    <name evidence="1" type="ORF">COCSUDRAFT_57885</name>
</gene>
<dbReference type="GO" id="GO:0032259">
    <property type="term" value="P:methylation"/>
    <property type="evidence" value="ECO:0007669"/>
    <property type="project" value="InterPro"/>
</dbReference>
<sequence length="213" mass="22788">MAVVLEFGTGDGGPVIASLSGSSFQGMVHGFEINEHAAAIASKRAAESGLQKCFQVHNSCFFAAARKSNASFLVANPPYIPAPDNRIMMPALHGGPDGAGLTRDLMSLGVPNLMLLLSSYSNPVATLKHAQGQGYRALDFMVTAMPFGTYSSEPKVREWIAQMKARSKAFFNENCYLLAGVLLSKAPLDAWASEQPEAHDLTDQLISVLTALR</sequence>
<keyword evidence="2" id="KW-1185">Reference proteome</keyword>
<dbReference type="PROSITE" id="PS00092">
    <property type="entry name" value="N6_MTASE"/>
    <property type="match status" value="1"/>
</dbReference>
<dbReference type="InterPro" id="IPR029063">
    <property type="entry name" value="SAM-dependent_MTases_sf"/>
</dbReference>
<accession>I0YP39</accession>
<protein>
    <recommendedName>
        <fullName evidence="3">S-adenosyl-L-methionine-dependent methyltransferase</fullName>
    </recommendedName>
</protein>
<dbReference type="InterPro" id="IPR002052">
    <property type="entry name" value="DNA_methylase_N6_adenine_CS"/>
</dbReference>
<dbReference type="GO" id="GO:0003676">
    <property type="term" value="F:nucleic acid binding"/>
    <property type="evidence" value="ECO:0007669"/>
    <property type="project" value="InterPro"/>
</dbReference>
<dbReference type="OrthoDB" id="541555at2759"/>
<dbReference type="Gene3D" id="3.40.50.150">
    <property type="entry name" value="Vaccinia Virus protein VP39"/>
    <property type="match status" value="1"/>
</dbReference>
<dbReference type="GO" id="GO:0008168">
    <property type="term" value="F:methyltransferase activity"/>
    <property type="evidence" value="ECO:0007669"/>
    <property type="project" value="InterPro"/>
</dbReference>
<evidence type="ECO:0000313" key="1">
    <source>
        <dbReference type="EMBL" id="EIE20158.1"/>
    </source>
</evidence>
<dbReference type="KEGG" id="csl:COCSUDRAFT_57885"/>
<evidence type="ECO:0000313" key="2">
    <source>
        <dbReference type="Proteomes" id="UP000007264"/>
    </source>
</evidence>
<proteinExistence type="predicted"/>
<evidence type="ECO:0008006" key="3">
    <source>
        <dbReference type="Google" id="ProtNLM"/>
    </source>
</evidence>
<comment type="caution">
    <text evidence="1">The sequence shown here is derived from an EMBL/GenBank/DDBJ whole genome shotgun (WGS) entry which is preliminary data.</text>
</comment>
<reference evidence="1 2" key="1">
    <citation type="journal article" date="2012" name="Genome Biol.">
        <title>The genome of the polar eukaryotic microalga coccomyxa subellipsoidea reveals traits of cold adaptation.</title>
        <authorList>
            <person name="Blanc G."/>
            <person name="Agarkova I."/>
            <person name="Grimwood J."/>
            <person name="Kuo A."/>
            <person name="Brueggeman A."/>
            <person name="Dunigan D."/>
            <person name="Gurnon J."/>
            <person name="Ladunga I."/>
            <person name="Lindquist E."/>
            <person name="Lucas S."/>
            <person name="Pangilinan J."/>
            <person name="Proschold T."/>
            <person name="Salamov A."/>
            <person name="Schmutz J."/>
            <person name="Weeks D."/>
            <person name="Yamada T."/>
            <person name="Claverie J.M."/>
            <person name="Grigoriev I."/>
            <person name="Van Etten J."/>
            <person name="Lomsadze A."/>
            <person name="Borodovsky M."/>
        </authorList>
    </citation>
    <scope>NUCLEOTIDE SEQUENCE [LARGE SCALE GENOMIC DNA]</scope>
    <source>
        <strain evidence="1 2">C-169</strain>
    </source>
</reference>